<dbReference type="SUPFAM" id="SSF63829">
    <property type="entry name" value="Calcium-dependent phosphotriesterase"/>
    <property type="match status" value="1"/>
</dbReference>
<dbReference type="OrthoDB" id="6624404at2759"/>
<dbReference type="EMBL" id="LR899010">
    <property type="protein sequence ID" value="CAD7080304.1"/>
    <property type="molecule type" value="Genomic_DNA"/>
</dbReference>
<dbReference type="Proteomes" id="UP000594454">
    <property type="component" value="Chromosome 2"/>
</dbReference>
<dbReference type="InterPro" id="IPR011042">
    <property type="entry name" value="6-blade_b-propeller_TolB-like"/>
</dbReference>
<reference evidence="1 2" key="1">
    <citation type="submission" date="2020-11" db="EMBL/GenBank/DDBJ databases">
        <authorList>
            <person name="Wallbank WR R."/>
            <person name="Pardo Diaz C."/>
            <person name="Kozak K."/>
            <person name="Martin S."/>
            <person name="Jiggins C."/>
            <person name="Moest M."/>
            <person name="Warren A I."/>
            <person name="Generalovic N T."/>
            <person name="Byers J.R.P. K."/>
            <person name="Montejo-Kovacevich G."/>
            <person name="Yen C E."/>
        </authorList>
    </citation>
    <scope>NUCLEOTIDE SEQUENCE [LARGE SCALE GENOMIC DNA]</scope>
</reference>
<dbReference type="InParanoid" id="A0A7R8UGT7"/>
<gene>
    <name evidence="1" type="ORF">HERILL_LOCUS3467</name>
</gene>
<protein>
    <submittedName>
        <fullName evidence="1">Uncharacterized protein</fullName>
    </submittedName>
</protein>
<dbReference type="AlphaFoldDB" id="A0A7R8UGT7"/>
<evidence type="ECO:0000313" key="2">
    <source>
        <dbReference type="Proteomes" id="UP000594454"/>
    </source>
</evidence>
<organism evidence="1 2">
    <name type="scientific">Hermetia illucens</name>
    <name type="common">Black soldier fly</name>
    <dbReference type="NCBI Taxonomy" id="343691"/>
    <lineage>
        <taxon>Eukaryota</taxon>
        <taxon>Metazoa</taxon>
        <taxon>Ecdysozoa</taxon>
        <taxon>Arthropoda</taxon>
        <taxon>Hexapoda</taxon>
        <taxon>Insecta</taxon>
        <taxon>Pterygota</taxon>
        <taxon>Neoptera</taxon>
        <taxon>Endopterygota</taxon>
        <taxon>Diptera</taxon>
        <taxon>Brachycera</taxon>
        <taxon>Stratiomyomorpha</taxon>
        <taxon>Stratiomyidae</taxon>
        <taxon>Hermetiinae</taxon>
        <taxon>Hermetia</taxon>
    </lineage>
</organism>
<evidence type="ECO:0000313" key="1">
    <source>
        <dbReference type="EMBL" id="CAD7080304.1"/>
    </source>
</evidence>
<accession>A0A7R8UGT7</accession>
<keyword evidence="2" id="KW-1185">Reference proteome</keyword>
<dbReference type="Gene3D" id="2.120.10.30">
    <property type="entry name" value="TolB, C-terminal domain"/>
    <property type="match status" value="1"/>
</dbReference>
<name>A0A7R8UGT7_HERIL</name>
<dbReference type="FunCoup" id="A0A7R8UGT7">
    <property type="interactions" value="11"/>
</dbReference>
<sequence>MLCAKECIVALYRTHIFQILRSTLTGYNGKDLTSIKINPYTVGTADHMAYITLRAGLHLIAFFFHSRQFRKVAVSSGDDWPEDQVYPTDIAFTLDKRLYIADKDGNLYVTASMNTANDTEIKSNYLGTLLDQPRGLITDEKGYLYYIIPRFGAVVRWNPTRTLNAEGHDVLKFHTDSIIQILFGVRGSVWIAMEKMLTMRDHCLRIMYHFSNNAIL</sequence>
<proteinExistence type="predicted"/>